<dbReference type="PROSITE" id="PS51677">
    <property type="entry name" value="NODB"/>
    <property type="match status" value="1"/>
</dbReference>
<feature type="domain" description="NodB homology" evidence="1">
    <location>
        <begin position="30"/>
        <end position="220"/>
    </location>
</feature>
<keyword evidence="3" id="KW-1185">Reference proteome</keyword>
<dbReference type="RefSeq" id="WP_193636427.1">
    <property type="nucleotide sequence ID" value="NZ_JADCSA010000001.1"/>
</dbReference>
<name>A0ABR9RNE1_9ACTN</name>
<dbReference type="PANTHER" id="PTHR47561">
    <property type="entry name" value="POLYSACCHARIDE DEACETYLASE FAMILY PROTEIN (AFU_ORTHOLOGUE AFUA_6G05030)"/>
    <property type="match status" value="1"/>
</dbReference>
<evidence type="ECO:0000313" key="2">
    <source>
        <dbReference type="EMBL" id="MBE7323084.1"/>
    </source>
</evidence>
<dbReference type="InterPro" id="IPR002509">
    <property type="entry name" value="NODB_dom"/>
</dbReference>
<evidence type="ECO:0000313" key="3">
    <source>
        <dbReference type="Proteomes" id="UP000756387"/>
    </source>
</evidence>
<dbReference type="EMBL" id="JADCSA010000001">
    <property type="protein sequence ID" value="MBE7323084.1"/>
    <property type="molecule type" value="Genomic_DNA"/>
</dbReference>
<dbReference type="Gene3D" id="3.20.20.370">
    <property type="entry name" value="Glycoside hydrolase/deacetylase"/>
    <property type="match status" value="1"/>
</dbReference>
<evidence type="ECO:0000259" key="1">
    <source>
        <dbReference type="PROSITE" id="PS51677"/>
    </source>
</evidence>
<comment type="caution">
    <text evidence="2">The sequence shown here is derived from an EMBL/GenBank/DDBJ whole genome shotgun (WGS) entry which is preliminary data.</text>
</comment>
<dbReference type="InterPro" id="IPR011330">
    <property type="entry name" value="Glyco_hydro/deAcase_b/a-brl"/>
</dbReference>
<reference evidence="2 3" key="1">
    <citation type="submission" date="2020-10" db="EMBL/GenBank/DDBJ databases">
        <title>Nocardioides sp. isolated from sludge.</title>
        <authorList>
            <person name="Zhang X."/>
        </authorList>
    </citation>
    <scope>NUCLEOTIDE SEQUENCE [LARGE SCALE GENOMIC DNA]</scope>
    <source>
        <strain evidence="2 3">Y6</strain>
    </source>
</reference>
<dbReference type="SUPFAM" id="SSF88713">
    <property type="entry name" value="Glycoside hydrolase/deacetylase"/>
    <property type="match status" value="1"/>
</dbReference>
<organism evidence="2 3">
    <name type="scientific">Nocardioides malaquae</name>
    <dbReference type="NCBI Taxonomy" id="2773426"/>
    <lineage>
        <taxon>Bacteria</taxon>
        <taxon>Bacillati</taxon>
        <taxon>Actinomycetota</taxon>
        <taxon>Actinomycetes</taxon>
        <taxon>Propionibacteriales</taxon>
        <taxon>Nocardioidaceae</taxon>
        <taxon>Nocardioides</taxon>
    </lineage>
</organism>
<accession>A0ABR9RNE1</accession>
<dbReference type="PANTHER" id="PTHR47561:SF1">
    <property type="entry name" value="POLYSACCHARIDE DEACETYLASE FAMILY PROTEIN (AFU_ORTHOLOGUE AFUA_6G05030)"/>
    <property type="match status" value="1"/>
</dbReference>
<protein>
    <submittedName>
        <fullName evidence="2">Polysaccharide deacetylase family protein</fullName>
    </submittedName>
</protein>
<dbReference type="Pfam" id="PF01522">
    <property type="entry name" value="Polysacc_deac_1"/>
    <property type="match status" value="1"/>
</dbReference>
<dbReference type="Proteomes" id="UP000756387">
    <property type="component" value="Unassembled WGS sequence"/>
</dbReference>
<proteinExistence type="predicted"/>
<sequence>MTMAGVLVTVDVDTVTPMIDDVPREHAGRHVDELEQRLFGLRVGVPRVLAALADRGLLATFFVPGIVAERSPQTVARIVDAGHEVGLHGWRHTSPRMLEVDTLRADLDRSRAALAAAGASDVVGYRAPEWHMSEDLLDVLVTSGMRYDSSLGGFESPYRLACRGGPEPLVEVPVSWALDDAPHLLCTSRSYARPADATQLGERWVREVTSTVALGGVAVVTVHPWIIGRGPAFPALTTVLDHLAAPDAPWSGTVTELLDRTDLHATPVVDPLDALNWWEEQ</sequence>
<gene>
    <name evidence="2" type="ORF">IEQ44_00275</name>
</gene>